<reference evidence="1 2" key="1">
    <citation type="submission" date="2018-05" db="EMBL/GenBank/DDBJ databases">
        <title>Genome sequencing and assembly of the regulated plant pathogen Lachnellula willkommii and related sister species for the development of diagnostic species identification markers.</title>
        <authorList>
            <person name="Giroux E."/>
            <person name="Bilodeau G."/>
        </authorList>
    </citation>
    <scope>NUCLEOTIDE SEQUENCE [LARGE SCALE GENOMIC DNA]</scope>
    <source>
        <strain evidence="1 2">CBS 268.59</strain>
    </source>
</reference>
<evidence type="ECO:0008006" key="3">
    <source>
        <dbReference type="Google" id="ProtNLM"/>
    </source>
</evidence>
<evidence type="ECO:0000313" key="2">
    <source>
        <dbReference type="Proteomes" id="UP000469558"/>
    </source>
</evidence>
<dbReference type="OrthoDB" id="2951834at2759"/>
<protein>
    <recommendedName>
        <fullName evidence="3">F-box domain-containing protein</fullName>
    </recommendedName>
</protein>
<dbReference type="InterPro" id="IPR038883">
    <property type="entry name" value="AN11006-like"/>
</dbReference>
<dbReference type="AlphaFoldDB" id="A0A8T9BT04"/>
<dbReference type="PANTHER" id="PTHR42085">
    <property type="entry name" value="F-BOX DOMAIN-CONTAINING PROTEIN"/>
    <property type="match status" value="1"/>
</dbReference>
<dbReference type="PANTHER" id="PTHR42085:SF2">
    <property type="entry name" value="F-BOX DOMAIN-CONTAINING PROTEIN"/>
    <property type="match status" value="1"/>
</dbReference>
<dbReference type="Proteomes" id="UP000469558">
    <property type="component" value="Unassembled WGS sequence"/>
</dbReference>
<name>A0A8T9BT04_9HELO</name>
<comment type="caution">
    <text evidence="1">The sequence shown here is derived from an EMBL/GenBank/DDBJ whole genome shotgun (WGS) entry which is preliminary data.</text>
</comment>
<proteinExistence type="predicted"/>
<organism evidence="1 2">
    <name type="scientific">Lachnellula suecica</name>
    <dbReference type="NCBI Taxonomy" id="602035"/>
    <lineage>
        <taxon>Eukaryota</taxon>
        <taxon>Fungi</taxon>
        <taxon>Dikarya</taxon>
        <taxon>Ascomycota</taxon>
        <taxon>Pezizomycotina</taxon>
        <taxon>Leotiomycetes</taxon>
        <taxon>Helotiales</taxon>
        <taxon>Lachnaceae</taxon>
        <taxon>Lachnellula</taxon>
    </lineage>
</organism>
<keyword evidence="2" id="KW-1185">Reference proteome</keyword>
<sequence>MDTGSFQIHHPINSATTLSLEPKSAFNQVTLHVKEIEDVPHLKFLSLPREIRDQVYNLIFHSKTPIYPSKARAGISEFLGLLRVNRQTYAEAIQVFYGSNTFQVRGDPSWMSVDFLFLLIMQRRESFILSPSTFCLARHHLRRLIIPSHGINLKILKHIFSLLKFFPNLEHLRVVFLGAFGVQYMDVVSVCRLLRDRRPLFGNQIRNMELWKRFNYHQAEDISWMVSERPYKVWRAGLEEHEWRSDERDVRIAKVVDAPQMIPE</sequence>
<evidence type="ECO:0000313" key="1">
    <source>
        <dbReference type="EMBL" id="TVY59594.1"/>
    </source>
</evidence>
<gene>
    <name evidence="1" type="ORF">LSUE1_G008572</name>
</gene>
<dbReference type="EMBL" id="QGMK01002298">
    <property type="protein sequence ID" value="TVY59594.1"/>
    <property type="molecule type" value="Genomic_DNA"/>
</dbReference>
<accession>A0A8T9BT04</accession>